<comment type="caution">
    <text evidence="1">The sequence shown here is derived from an EMBL/GenBank/DDBJ whole genome shotgun (WGS) entry which is preliminary data.</text>
</comment>
<accession>A0A6G0Z3C7</accession>
<protein>
    <submittedName>
        <fullName evidence="1">Uncharacterized protein</fullName>
    </submittedName>
</protein>
<evidence type="ECO:0000313" key="1">
    <source>
        <dbReference type="EMBL" id="KAF0765084.1"/>
    </source>
</evidence>
<evidence type="ECO:0000313" key="2">
    <source>
        <dbReference type="Proteomes" id="UP000478052"/>
    </source>
</evidence>
<reference evidence="1 2" key="1">
    <citation type="submission" date="2019-08" db="EMBL/GenBank/DDBJ databases">
        <title>Whole genome of Aphis craccivora.</title>
        <authorList>
            <person name="Voronova N.V."/>
            <person name="Shulinski R.S."/>
            <person name="Bandarenka Y.V."/>
            <person name="Zhorov D.G."/>
            <person name="Warner D."/>
        </authorList>
    </citation>
    <scope>NUCLEOTIDE SEQUENCE [LARGE SCALE GENOMIC DNA]</scope>
    <source>
        <strain evidence="1">180601</strain>
        <tissue evidence="1">Whole Body</tissue>
    </source>
</reference>
<dbReference type="EMBL" id="VUJU01001488">
    <property type="protein sequence ID" value="KAF0765084.1"/>
    <property type="molecule type" value="Genomic_DNA"/>
</dbReference>
<dbReference type="AlphaFoldDB" id="A0A6G0Z3C7"/>
<dbReference type="Proteomes" id="UP000478052">
    <property type="component" value="Unassembled WGS sequence"/>
</dbReference>
<keyword evidence="2" id="KW-1185">Reference proteome</keyword>
<organism evidence="1 2">
    <name type="scientific">Aphis craccivora</name>
    <name type="common">Cowpea aphid</name>
    <dbReference type="NCBI Taxonomy" id="307492"/>
    <lineage>
        <taxon>Eukaryota</taxon>
        <taxon>Metazoa</taxon>
        <taxon>Ecdysozoa</taxon>
        <taxon>Arthropoda</taxon>
        <taxon>Hexapoda</taxon>
        <taxon>Insecta</taxon>
        <taxon>Pterygota</taxon>
        <taxon>Neoptera</taxon>
        <taxon>Paraneoptera</taxon>
        <taxon>Hemiptera</taxon>
        <taxon>Sternorrhyncha</taxon>
        <taxon>Aphidomorpha</taxon>
        <taxon>Aphidoidea</taxon>
        <taxon>Aphididae</taxon>
        <taxon>Aphidini</taxon>
        <taxon>Aphis</taxon>
        <taxon>Aphis</taxon>
    </lineage>
</organism>
<gene>
    <name evidence="1" type="ORF">FWK35_00008266</name>
</gene>
<proteinExistence type="predicted"/>
<sequence>MGSRCFSPDRYFRVCVPVTPHTHPPTRKRPGRHLSRVLGVLRFHTTHILLHRIIAIPLLNHHHHHLLFNHYRPNL</sequence>
<name>A0A6G0Z3C7_APHCR</name>